<evidence type="ECO:0000313" key="7">
    <source>
        <dbReference type="EMBL" id="GGC61119.1"/>
    </source>
</evidence>
<dbReference type="Pfam" id="PF00999">
    <property type="entry name" value="Na_H_Exchanger"/>
    <property type="match status" value="1"/>
</dbReference>
<evidence type="ECO:0000256" key="3">
    <source>
        <dbReference type="ARBA" id="ARBA00022989"/>
    </source>
</evidence>
<dbReference type="Gene3D" id="1.20.1530.20">
    <property type="match status" value="1"/>
</dbReference>
<accession>A0A916U5Z5</accession>
<feature type="transmembrane region" description="Helical" evidence="5">
    <location>
        <begin position="124"/>
        <end position="148"/>
    </location>
</feature>
<proteinExistence type="predicted"/>
<feature type="transmembrane region" description="Helical" evidence="5">
    <location>
        <begin position="160"/>
        <end position="182"/>
    </location>
</feature>
<feature type="transmembrane region" description="Helical" evidence="5">
    <location>
        <begin position="13"/>
        <end position="31"/>
    </location>
</feature>
<feature type="transmembrane region" description="Helical" evidence="5">
    <location>
        <begin position="303"/>
        <end position="324"/>
    </location>
</feature>
<protein>
    <recommendedName>
        <fullName evidence="6">Cation/H+ exchanger transmembrane domain-containing protein</fullName>
    </recommendedName>
</protein>
<dbReference type="EMBL" id="BMED01000001">
    <property type="protein sequence ID" value="GGC61119.1"/>
    <property type="molecule type" value="Genomic_DNA"/>
</dbReference>
<dbReference type="GO" id="GO:1902600">
    <property type="term" value="P:proton transmembrane transport"/>
    <property type="evidence" value="ECO:0007669"/>
    <property type="project" value="InterPro"/>
</dbReference>
<feature type="transmembrane region" description="Helical" evidence="5">
    <location>
        <begin position="43"/>
        <end position="62"/>
    </location>
</feature>
<evidence type="ECO:0000256" key="5">
    <source>
        <dbReference type="SAM" id="Phobius"/>
    </source>
</evidence>
<feature type="transmembrane region" description="Helical" evidence="5">
    <location>
        <begin position="68"/>
        <end position="86"/>
    </location>
</feature>
<keyword evidence="3 5" id="KW-1133">Transmembrane helix</keyword>
<dbReference type="RefSeq" id="WP_188564411.1">
    <property type="nucleotide sequence ID" value="NZ_BMED01000001.1"/>
</dbReference>
<feature type="domain" description="Cation/H+ exchanger transmembrane" evidence="6">
    <location>
        <begin position="26"/>
        <end position="378"/>
    </location>
</feature>
<dbReference type="InterPro" id="IPR006153">
    <property type="entry name" value="Cation/H_exchanger_TM"/>
</dbReference>
<evidence type="ECO:0000256" key="1">
    <source>
        <dbReference type="ARBA" id="ARBA00004141"/>
    </source>
</evidence>
<reference evidence="7" key="2">
    <citation type="submission" date="2020-09" db="EMBL/GenBank/DDBJ databases">
        <authorList>
            <person name="Sun Q."/>
            <person name="Zhou Y."/>
        </authorList>
    </citation>
    <scope>NUCLEOTIDE SEQUENCE</scope>
    <source>
        <strain evidence="7">CGMCC 1.10998</strain>
    </source>
</reference>
<dbReference type="GO" id="GO:0016020">
    <property type="term" value="C:membrane"/>
    <property type="evidence" value="ECO:0007669"/>
    <property type="project" value="UniProtKB-SubCell"/>
</dbReference>
<feature type="transmembrane region" description="Helical" evidence="5">
    <location>
        <begin position="194"/>
        <end position="219"/>
    </location>
</feature>
<dbReference type="InterPro" id="IPR038770">
    <property type="entry name" value="Na+/solute_symporter_sf"/>
</dbReference>
<comment type="subcellular location">
    <subcellularLocation>
        <location evidence="1">Membrane</location>
        <topology evidence="1">Multi-pass membrane protein</topology>
    </subcellularLocation>
</comment>
<feature type="transmembrane region" description="Helical" evidence="5">
    <location>
        <begin position="336"/>
        <end position="354"/>
    </location>
</feature>
<feature type="transmembrane region" description="Helical" evidence="5">
    <location>
        <begin position="98"/>
        <end position="118"/>
    </location>
</feature>
<dbReference type="PANTHER" id="PTHR43021">
    <property type="entry name" value="NA(+)/H(+) ANTIPORTER-RELATED"/>
    <property type="match status" value="1"/>
</dbReference>
<keyword evidence="4 5" id="KW-0472">Membrane</keyword>
<feature type="transmembrane region" description="Helical" evidence="5">
    <location>
        <begin position="231"/>
        <end position="260"/>
    </location>
</feature>
<dbReference type="AlphaFoldDB" id="A0A916U5Z5"/>
<comment type="caution">
    <text evidence="7">The sequence shown here is derived from an EMBL/GenBank/DDBJ whole genome shotgun (WGS) entry which is preliminary data.</text>
</comment>
<evidence type="ECO:0000259" key="6">
    <source>
        <dbReference type="Pfam" id="PF00999"/>
    </source>
</evidence>
<dbReference type="PANTHER" id="PTHR43021:SF2">
    <property type="entry name" value="CATION_H+ EXCHANGER DOMAIN-CONTAINING PROTEIN"/>
    <property type="match status" value="1"/>
</dbReference>
<dbReference type="Proteomes" id="UP000637423">
    <property type="component" value="Unassembled WGS sequence"/>
</dbReference>
<keyword evidence="2 5" id="KW-0812">Transmembrane</keyword>
<evidence type="ECO:0000313" key="8">
    <source>
        <dbReference type="Proteomes" id="UP000637423"/>
    </source>
</evidence>
<feature type="transmembrane region" description="Helical" evidence="5">
    <location>
        <begin position="366"/>
        <end position="391"/>
    </location>
</feature>
<name>A0A916U5Z5_9BURK</name>
<evidence type="ECO:0000256" key="4">
    <source>
        <dbReference type="ARBA" id="ARBA00023136"/>
    </source>
</evidence>
<reference evidence="7" key="1">
    <citation type="journal article" date="2014" name="Int. J. Syst. Evol. Microbiol.">
        <title>Complete genome sequence of Corynebacterium casei LMG S-19264T (=DSM 44701T), isolated from a smear-ripened cheese.</title>
        <authorList>
            <consortium name="US DOE Joint Genome Institute (JGI-PGF)"/>
            <person name="Walter F."/>
            <person name="Albersmeier A."/>
            <person name="Kalinowski J."/>
            <person name="Ruckert C."/>
        </authorList>
    </citation>
    <scope>NUCLEOTIDE SEQUENCE</scope>
    <source>
        <strain evidence="7">CGMCC 1.10998</strain>
    </source>
</reference>
<evidence type="ECO:0000256" key="2">
    <source>
        <dbReference type="ARBA" id="ARBA00022692"/>
    </source>
</evidence>
<organism evidence="7 8">
    <name type="scientific">Undibacterium terreum</name>
    <dbReference type="NCBI Taxonomy" id="1224302"/>
    <lineage>
        <taxon>Bacteria</taxon>
        <taxon>Pseudomonadati</taxon>
        <taxon>Pseudomonadota</taxon>
        <taxon>Betaproteobacteria</taxon>
        <taxon>Burkholderiales</taxon>
        <taxon>Oxalobacteraceae</taxon>
        <taxon>Undibacterium</taxon>
    </lineage>
</organism>
<dbReference type="GO" id="GO:0015297">
    <property type="term" value="F:antiporter activity"/>
    <property type="evidence" value="ECO:0007669"/>
    <property type="project" value="InterPro"/>
</dbReference>
<keyword evidence="8" id="KW-1185">Reference proteome</keyword>
<gene>
    <name evidence="7" type="ORF">GCM10011396_05130</name>
</gene>
<sequence>MIPHTIFPVMPEALNTLTAIGFILVAGILGARLMTRLLPVPAITSYVLTGLLIGPAGLNLFNAAALDSLAPLIDLTLGLVVFELGRRIDYKWLVKEKWLLVTGILISVGIFFALYLLLTSMGVHHMVASMAAAIGMASSPAVALNIVHELKAEGQVSERMLNIIAINNSLAFIVFTMSLSALHLEYSSDWRILVFHPLFLVLGSGLLGWVAGRLVIYISEWLGREHQSQRIILFALIAATVGAASMLNLSAMIALLVFGITSRHRDRGYAIVEPDFSQFSGLLYAILFVSAGAQLELLHLREYWLIVAGFVGVRLVISVIFGAAMAPMNGLAVRRGALLGLSLLPMSGVALVLVKNATVLYPEFGAQLSALLLSVLAILEIAGPVCVRFALILSGEAKN</sequence>